<reference evidence="1" key="1">
    <citation type="journal article" date="2014" name="Genome Biol.">
        <title>Transcriptome and methylome profiling reveals relics of genome dominance in the mesopolyploid Brassica oleracea.</title>
        <authorList>
            <person name="Parkin I.A."/>
            <person name="Koh C."/>
            <person name="Tang H."/>
            <person name="Robinson S.J."/>
            <person name="Kagale S."/>
            <person name="Clarke W.E."/>
            <person name="Town C.D."/>
            <person name="Nixon J."/>
            <person name="Krishnakumar V."/>
            <person name="Bidwell S.L."/>
            <person name="Denoeud F."/>
            <person name="Belcram H."/>
            <person name="Links M.G."/>
            <person name="Just J."/>
            <person name="Clarke C."/>
            <person name="Bender T."/>
            <person name="Huebert T."/>
            <person name="Mason A.S."/>
            <person name="Pires J.C."/>
            <person name="Barker G."/>
            <person name="Moore J."/>
            <person name="Walley P.G."/>
            <person name="Manoli S."/>
            <person name="Batley J."/>
            <person name="Edwards D."/>
            <person name="Nelson M.N."/>
            <person name="Wang X."/>
            <person name="Paterson A.H."/>
            <person name="King G."/>
            <person name="Bancroft I."/>
            <person name="Chalhoub B."/>
            <person name="Sharpe A.G."/>
        </authorList>
    </citation>
    <scope>NUCLEOTIDE SEQUENCE [LARGE SCALE GENOMIC DNA]</scope>
    <source>
        <strain evidence="1">cv. TO1000</strain>
    </source>
</reference>
<name>A0A0D2ZU44_BRAOL</name>
<keyword evidence="2" id="KW-1185">Reference proteome</keyword>
<organism evidence="1 2">
    <name type="scientific">Brassica oleracea var. oleracea</name>
    <dbReference type="NCBI Taxonomy" id="109376"/>
    <lineage>
        <taxon>Eukaryota</taxon>
        <taxon>Viridiplantae</taxon>
        <taxon>Streptophyta</taxon>
        <taxon>Embryophyta</taxon>
        <taxon>Tracheophyta</taxon>
        <taxon>Spermatophyta</taxon>
        <taxon>Magnoliopsida</taxon>
        <taxon>eudicotyledons</taxon>
        <taxon>Gunneridae</taxon>
        <taxon>Pentapetalae</taxon>
        <taxon>rosids</taxon>
        <taxon>malvids</taxon>
        <taxon>Brassicales</taxon>
        <taxon>Brassicaceae</taxon>
        <taxon>Brassiceae</taxon>
        <taxon>Brassica</taxon>
    </lineage>
</organism>
<accession>A0A0D2ZU44</accession>
<dbReference type="HOGENOM" id="CLU_3017058_0_0_1"/>
<evidence type="ECO:0000313" key="2">
    <source>
        <dbReference type="Proteomes" id="UP000032141"/>
    </source>
</evidence>
<evidence type="ECO:0000313" key="1">
    <source>
        <dbReference type="EnsemblPlants" id="Bo01182s020.1"/>
    </source>
</evidence>
<dbReference type="Proteomes" id="UP000032141">
    <property type="component" value="Unassembled WGS sequence"/>
</dbReference>
<dbReference type="EnsemblPlants" id="Bo01182s020.1">
    <property type="protein sequence ID" value="Bo01182s020.1"/>
    <property type="gene ID" value="Bo01182s020"/>
</dbReference>
<dbReference type="AlphaFoldDB" id="A0A0D2ZU44"/>
<reference evidence="1" key="2">
    <citation type="submission" date="2015-06" db="UniProtKB">
        <authorList>
            <consortium name="EnsemblPlants"/>
        </authorList>
    </citation>
    <scope>IDENTIFICATION</scope>
</reference>
<sequence>MSLGFGKTTTSSIFYGCCVKFKRRSKFQRPRRLYFRFSDCPLRLFLIRSSKNFFLS</sequence>
<protein>
    <submittedName>
        <fullName evidence="1">Uncharacterized protein</fullName>
    </submittedName>
</protein>
<proteinExistence type="predicted"/>
<dbReference type="Gramene" id="Bo01182s020.1">
    <property type="protein sequence ID" value="Bo01182s020.1"/>
    <property type="gene ID" value="Bo01182s020"/>
</dbReference>